<organism evidence="2 3">
    <name type="scientific">Umezawaea endophytica</name>
    <dbReference type="NCBI Taxonomy" id="1654476"/>
    <lineage>
        <taxon>Bacteria</taxon>
        <taxon>Bacillati</taxon>
        <taxon>Actinomycetota</taxon>
        <taxon>Actinomycetes</taxon>
        <taxon>Pseudonocardiales</taxon>
        <taxon>Pseudonocardiaceae</taxon>
        <taxon>Umezawaea</taxon>
    </lineage>
</organism>
<dbReference type="RefSeq" id="WP_259630061.1">
    <property type="nucleotide sequence ID" value="NZ_JANYMP010000050.1"/>
</dbReference>
<keyword evidence="1" id="KW-0812">Transmembrane</keyword>
<sequence length="90" mass="9967">MVGDGNALEVAGAIGIFVLLTAVITVTIWQIGSTWRAKLVVERERAYRDLAESAVRAQQDVDRRLAELADRLSTVDGRMVSVERILKEVE</sequence>
<accession>A0A9X2VZ01</accession>
<keyword evidence="1" id="KW-0472">Membrane</keyword>
<reference evidence="2" key="1">
    <citation type="submission" date="2022-08" db="EMBL/GenBank/DDBJ databases">
        <authorList>
            <person name="Tistechok S."/>
            <person name="Samborskyy M."/>
            <person name="Roman I."/>
        </authorList>
    </citation>
    <scope>NUCLEOTIDE SEQUENCE</scope>
    <source>
        <strain evidence="2">DSM 103496</strain>
    </source>
</reference>
<keyword evidence="1" id="KW-1133">Transmembrane helix</keyword>
<name>A0A9X2VZ01_9PSEU</name>
<dbReference type="Proteomes" id="UP001141259">
    <property type="component" value="Unassembled WGS sequence"/>
</dbReference>
<protein>
    <recommendedName>
        <fullName evidence="4">Secreted protein</fullName>
    </recommendedName>
</protein>
<feature type="transmembrane region" description="Helical" evidence="1">
    <location>
        <begin position="6"/>
        <end position="29"/>
    </location>
</feature>
<evidence type="ECO:0000313" key="2">
    <source>
        <dbReference type="EMBL" id="MCS7484614.1"/>
    </source>
</evidence>
<proteinExistence type="predicted"/>
<gene>
    <name evidence="2" type="ORF">NZH93_47965</name>
</gene>
<dbReference type="AlphaFoldDB" id="A0A9X2VZ01"/>
<dbReference type="EMBL" id="JANYMP010000050">
    <property type="protein sequence ID" value="MCS7484614.1"/>
    <property type="molecule type" value="Genomic_DNA"/>
</dbReference>
<comment type="caution">
    <text evidence="2">The sequence shown here is derived from an EMBL/GenBank/DDBJ whole genome shotgun (WGS) entry which is preliminary data.</text>
</comment>
<keyword evidence="3" id="KW-1185">Reference proteome</keyword>
<evidence type="ECO:0000256" key="1">
    <source>
        <dbReference type="SAM" id="Phobius"/>
    </source>
</evidence>
<evidence type="ECO:0000313" key="3">
    <source>
        <dbReference type="Proteomes" id="UP001141259"/>
    </source>
</evidence>
<evidence type="ECO:0008006" key="4">
    <source>
        <dbReference type="Google" id="ProtNLM"/>
    </source>
</evidence>